<evidence type="ECO:0000313" key="1">
    <source>
        <dbReference type="EMBL" id="PXX64017.1"/>
    </source>
</evidence>
<accession>A0A318K0T9</accession>
<protein>
    <submittedName>
        <fullName evidence="1">Uncharacterized protein</fullName>
    </submittedName>
</protein>
<comment type="caution">
    <text evidence="1">The sequence shown here is derived from an EMBL/GenBank/DDBJ whole genome shotgun (WGS) entry which is preliminary data.</text>
</comment>
<keyword evidence="2" id="KW-1185">Reference proteome</keyword>
<proteinExistence type="predicted"/>
<gene>
    <name evidence="1" type="ORF">DFR70_105199</name>
</gene>
<evidence type="ECO:0000313" key="2">
    <source>
        <dbReference type="Proteomes" id="UP000247569"/>
    </source>
</evidence>
<name>A0A318K0T9_9NOCA</name>
<sequence>MPSNPISSMMTLVIPLFFVLGVLTAPPVAAEAQGTVQAGASPGVEVAGCTGSFCGMVRPAPLRILGDAREGPASGASAACTGSQCGAVHPAPLRVAVGLVGLLPWLTAMVGPEPLPTSPLDPEFCEYVGPAPFFMSPSDSEFCGLVEPAPMVLSPVAGK</sequence>
<dbReference type="AlphaFoldDB" id="A0A318K0T9"/>
<dbReference type="EMBL" id="QJKF01000005">
    <property type="protein sequence ID" value="PXX64017.1"/>
    <property type="molecule type" value="Genomic_DNA"/>
</dbReference>
<reference evidence="1 2" key="1">
    <citation type="submission" date="2018-05" db="EMBL/GenBank/DDBJ databases">
        <title>Genomic Encyclopedia of Type Strains, Phase IV (KMG-IV): sequencing the most valuable type-strain genomes for metagenomic binning, comparative biology and taxonomic classification.</title>
        <authorList>
            <person name="Goeker M."/>
        </authorList>
    </citation>
    <scope>NUCLEOTIDE SEQUENCE [LARGE SCALE GENOMIC DNA]</scope>
    <source>
        <strain evidence="1 2">DSM 44704</strain>
    </source>
</reference>
<dbReference type="Proteomes" id="UP000247569">
    <property type="component" value="Unassembled WGS sequence"/>
</dbReference>
<organism evidence="1 2">
    <name type="scientific">Nocardia tenerifensis</name>
    <dbReference type="NCBI Taxonomy" id="228006"/>
    <lineage>
        <taxon>Bacteria</taxon>
        <taxon>Bacillati</taxon>
        <taxon>Actinomycetota</taxon>
        <taxon>Actinomycetes</taxon>
        <taxon>Mycobacteriales</taxon>
        <taxon>Nocardiaceae</taxon>
        <taxon>Nocardia</taxon>
    </lineage>
</organism>